<dbReference type="Proteomes" id="UP000460318">
    <property type="component" value="Unassembled WGS sequence"/>
</dbReference>
<proteinExistence type="predicted"/>
<keyword evidence="2" id="KW-1185">Reference proteome</keyword>
<dbReference type="RefSeq" id="WP_202128698.1">
    <property type="nucleotide sequence ID" value="NZ_WUBI01000002.1"/>
</dbReference>
<evidence type="ECO:0000313" key="1">
    <source>
        <dbReference type="EMBL" id="MWV44923.1"/>
    </source>
</evidence>
<name>A0A7X3IK03_9BACL</name>
<dbReference type="EMBL" id="WUBI01000002">
    <property type="protein sequence ID" value="MWV44923.1"/>
    <property type="molecule type" value="Genomic_DNA"/>
</dbReference>
<dbReference type="AlphaFoldDB" id="A0A7X3IK03"/>
<reference evidence="1 2" key="1">
    <citation type="submission" date="2019-12" db="EMBL/GenBank/DDBJ databases">
        <title>Paenibacillus sp. nov., an endophytic bacterium isolated from the stem of Dendrobium.</title>
        <authorList>
            <person name="Zhao R."/>
        </authorList>
    </citation>
    <scope>NUCLEOTIDE SEQUENCE [LARGE SCALE GENOMIC DNA]</scope>
    <source>
        <strain evidence="1 2">HJL G12</strain>
    </source>
</reference>
<comment type="caution">
    <text evidence="1">The sequence shown here is derived from an EMBL/GenBank/DDBJ whole genome shotgun (WGS) entry which is preliminary data.</text>
</comment>
<organism evidence="1 2">
    <name type="scientific">Paenibacillus dendrobii</name>
    <dbReference type="NCBI Taxonomy" id="2691084"/>
    <lineage>
        <taxon>Bacteria</taxon>
        <taxon>Bacillati</taxon>
        <taxon>Bacillota</taxon>
        <taxon>Bacilli</taxon>
        <taxon>Bacillales</taxon>
        <taxon>Paenibacillaceae</taxon>
        <taxon>Paenibacillus</taxon>
    </lineage>
</organism>
<sequence length="67" mass="7901">MDGTWELKDQIRSSYIDINNIAPDEAQITAIINLIPDRIKDLADEWGWDDTEVRDFIYVLIRDSKFE</sequence>
<accession>A0A7X3IK03</accession>
<protein>
    <submittedName>
        <fullName evidence="1">Uncharacterized protein</fullName>
    </submittedName>
</protein>
<gene>
    <name evidence="1" type="ORF">GRF59_14975</name>
</gene>
<evidence type="ECO:0000313" key="2">
    <source>
        <dbReference type="Proteomes" id="UP000460318"/>
    </source>
</evidence>